<feature type="region of interest" description="Disordered" evidence="1">
    <location>
        <begin position="68"/>
        <end position="124"/>
    </location>
</feature>
<dbReference type="PANTHER" id="PTHR33273">
    <property type="entry name" value="DOMAIN-CONTAINING PROTEIN, PUTATIVE-RELATED"/>
    <property type="match status" value="1"/>
</dbReference>
<feature type="compositionally biased region" description="Polar residues" evidence="1">
    <location>
        <begin position="71"/>
        <end position="124"/>
    </location>
</feature>
<keyword evidence="3" id="KW-1185">Reference proteome</keyword>
<organism evidence="2 3">
    <name type="scientific">Cinara cedri</name>
    <dbReference type="NCBI Taxonomy" id="506608"/>
    <lineage>
        <taxon>Eukaryota</taxon>
        <taxon>Metazoa</taxon>
        <taxon>Ecdysozoa</taxon>
        <taxon>Arthropoda</taxon>
        <taxon>Hexapoda</taxon>
        <taxon>Insecta</taxon>
        <taxon>Pterygota</taxon>
        <taxon>Neoptera</taxon>
        <taxon>Paraneoptera</taxon>
        <taxon>Hemiptera</taxon>
        <taxon>Sternorrhyncha</taxon>
        <taxon>Aphidomorpha</taxon>
        <taxon>Aphidoidea</taxon>
        <taxon>Aphididae</taxon>
        <taxon>Lachninae</taxon>
        <taxon>Cinara</taxon>
    </lineage>
</organism>
<evidence type="ECO:0000256" key="1">
    <source>
        <dbReference type="SAM" id="MobiDB-lite"/>
    </source>
</evidence>
<dbReference type="PANTHER" id="PTHR33273:SF2">
    <property type="entry name" value="ENDONUCLEASE_EXONUCLEASE_PHOSPHATASE DOMAIN-CONTAINING PROTEIN"/>
    <property type="match status" value="1"/>
</dbReference>
<proteinExistence type="predicted"/>
<dbReference type="Proteomes" id="UP000325440">
    <property type="component" value="Unassembled WGS sequence"/>
</dbReference>
<reference evidence="2 3" key="1">
    <citation type="submission" date="2019-08" db="EMBL/GenBank/DDBJ databases">
        <authorList>
            <person name="Alioto T."/>
            <person name="Alioto T."/>
            <person name="Gomez Garrido J."/>
        </authorList>
    </citation>
    <scope>NUCLEOTIDE SEQUENCE [LARGE SCALE GENOMIC DNA]</scope>
</reference>
<gene>
    <name evidence="2" type="ORF">CINCED_3A005070</name>
</gene>
<evidence type="ECO:0008006" key="4">
    <source>
        <dbReference type="Google" id="ProtNLM"/>
    </source>
</evidence>
<evidence type="ECO:0000313" key="3">
    <source>
        <dbReference type="Proteomes" id="UP000325440"/>
    </source>
</evidence>
<protein>
    <recommendedName>
        <fullName evidence="4">Pre-C2HC domain</fullName>
    </recommendedName>
</protein>
<evidence type="ECO:0000313" key="2">
    <source>
        <dbReference type="EMBL" id="VVC30673.1"/>
    </source>
</evidence>
<dbReference type="OrthoDB" id="6624230at2759"/>
<sequence>MCELPYGQYGHTQMYCAHTPRCVRCAEHHITSACIKSRNLPAKCALCQDEHPANYKGCQIYKKLQRHRNPNSRTIQPTSINNQSDPKTTVKASSTEFNPSSSQNRTYANVTSNQEPTKSNNSNQLDTGTLLSKFISDFQAIINPLLSLLTTVLVKLVAQNDYTILRSNHPDGTAHGGAAIIIRYTILFHNVSQLSEPHIQSFTIQITLDHSPISISAAYCLPNQIISTILFEQFFNSLGN</sequence>
<name>A0A5E4MGV8_9HEMI</name>
<dbReference type="AlphaFoldDB" id="A0A5E4MGV8"/>
<dbReference type="EMBL" id="CABPRJ010000530">
    <property type="protein sequence ID" value="VVC30673.1"/>
    <property type="molecule type" value="Genomic_DNA"/>
</dbReference>
<accession>A0A5E4MGV8</accession>